<dbReference type="AlphaFoldDB" id="A0A8S1RBB5"/>
<dbReference type="Proteomes" id="UP000692954">
    <property type="component" value="Unassembled WGS sequence"/>
</dbReference>
<evidence type="ECO:0000313" key="1">
    <source>
        <dbReference type="EMBL" id="CAD8125541.1"/>
    </source>
</evidence>
<gene>
    <name evidence="1" type="ORF">PSON_ATCC_30995.1.T1600001</name>
</gene>
<name>A0A8S1RBB5_9CILI</name>
<dbReference type="EMBL" id="CAJJDN010000160">
    <property type="protein sequence ID" value="CAD8125541.1"/>
    <property type="molecule type" value="Genomic_DNA"/>
</dbReference>
<organism evidence="1 2">
    <name type="scientific">Paramecium sonneborni</name>
    <dbReference type="NCBI Taxonomy" id="65129"/>
    <lineage>
        <taxon>Eukaryota</taxon>
        <taxon>Sar</taxon>
        <taxon>Alveolata</taxon>
        <taxon>Ciliophora</taxon>
        <taxon>Intramacronucleata</taxon>
        <taxon>Oligohymenophorea</taxon>
        <taxon>Peniculida</taxon>
        <taxon>Parameciidae</taxon>
        <taxon>Paramecium</taxon>
    </lineage>
</organism>
<proteinExistence type="predicted"/>
<reference evidence="1" key="1">
    <citation type="submission" date="2021-01" db="EMBL/GenBank/DDBJ databases">
        <authorList>
            <consortium name="Genoscope - CEA"/>
            <person name="William W."/>
        </authorList>
    </citation>
    <scope>NUCLEOTIDE SEQUENCE</scope>
</reference>
<comment type="caution">
    <text evidence="1">The sequence shown here is derived from an EMBL/GenBank/DDBJ whole genome shotgun (WGS) entry which is preliminary data.</text>
</comment>
<keyword evidence="2" id="KW-1185">Reference proteome</keyword>
<accession>A0A8S1RBB5</accession>
<protein>
    <submittedName>
        <fullName evidence="1">Uncharacterized protein</fullName>
    </submittedName>
</protein>
<sequence length="63" mass="7803">MNSLQYRYSGELNFEDNLCKERRMDQRLRKKDSQRNQLLEEDYKKLDRLCSITLQFVEENKKN</sequence>
<evidence type="ECO:0000313" key="2">
    <source>
        <dbReference type="Proteomes" id="UP000692954"/>
    </source>
</evidence>